<dbReference type="EMBL" id="SHNP01000001">
    <property type="protein sequence ID" value="MCX2972087.1"/>
    <property type="molecule type" value="Genomic_DNA"/>
</dbReference>
<dbReference type="PANTHER" id="PTHR36509:SF2">
    <property type="entry name" value="BLL3101 PROTEIN"/>
    <property type="match status" value="1"/>
</dbReference>
<keyword evidence="5" id="KW-1185">Reference proteome</keyword>
<dbReference type="Gene3D" id="2.60.120.1600">
    <property type="match status" value="1"/>
</dbReference>
<dbReference type="PANTHER" id="PTHR36509">
    <property type="entry name" value="BLL3101 PROTEIN"/>
    <property type="match status" value="1"/>
</dbReference>
<dbReference type="Pfam" id="PF06863">
    <property type="entry name" value="DUF1254"/>
    <property type="match status" value="1"/>
</dbReference>
<feature type="domain" description="DUF1214" evidence="2">
    <location>
        <begin position="266"/>
        <end position="337"/>
    </location>
</feature>
<organism evidence="4 5">
    <name type="scientific">Candidatus Seongchinamella marina</name>
    <dbReference type="NCBI Taxonomy" id="2518990"/>
    <lineage>
        <taxon>Bacteria</taxon>
        <taxon>Pseudomonadati</taxon>
        <taxon>Pseudomonadota</taxon>
        <taxon>Gammaproteobacteria</taxon>
        <taxon>Cellvibrionales</taxon>
        <taxon>Halieaceae</taxon>
        <taxon>Seongchinamella</taxon>
    </lineage>
</organism>
<comment type="caution">
    <text evidence="4">The sequence shown here is derived from an EMBL/GenBank/DDBJ whole genome shotgun (WGS) entry which is preliminary data.</text>
</comment>
<keyword evidence="1" id="KW-0732">Signal</keyword>
<evidence type="ECO:0000313" key="4">
    <source>
        <dbReference type="EMBL" id="MCX2972087.1"/>
    </source>
</evidence>
<dbReference type="RefSeq" id="WP_279251152.1">
    <property type="nucleotide sequence ID" value="NZ_SHNP01000001.1"/>
</dbReference>
<proteinExistence type="predicted"/>
<feature type="domain" description="DUF1254" evidence="3">
    <location>
        <begin position="64"/>
        <end position="117"/>
    </location>
</feature>
<protein>
    <submittedName>
        <fullName evidence="4">DUF1254 domain-containing protein</fullName>
    </submittedName>
</protein>
<dbReference type="InterPro" id="IPR010679">
    <property type="entry name" value="DUF1254"/>
</dbReference>
<evidence type="ECO:0000259" key="3">
    <source>
        <dbReference type="Pfam" id="PF06863"/>
    </source>
</evidence>
<gene>
    <name evidence="4" type="ORF">EYC87_00620</name>
</gene>
<reference evidence="4" key="1">
    <citation type="submission" date="2019-02" db="EMBL/GenBank/DDBJ databases">
        <authorList>
            <person name="Li S.-H."/>
        </authorList>
    </citation>
    <scope>NUCLEOTIDE SEQUENCE</scope>
    <source>
        <strain evidence="4">IMCC8485</strain>
    </source>
</reference>
<feature type="chain" id="PRO_5046278390" evidence="1">
    <location>
        <begin position="25"/>
        <end position="354"/>
    </location>
</feature>
<name>A0ABT3SQ34_9GAMM</name>
<dbReference type="Pfam" id="PF06742">
    <property type="entry name" value="DUF1214"/>
    <property type="match status" value="1"/>
</dbReference>
<evidence type="ECO:0000256" key="1">
    <source>
        <dbReference type="SAM" id="SignalP"/>
    </source>
</evidence>
<dbReference type="InterPro" id="IPR010621">
    <property type="entry name" value="DUF1214"/>
</dbReference>
<sequence>MSLISKYTRIIAIFFSSITLHAQAEQVTNIHEFFSPDGRVVTEASYPTDETSRQMLQAQTVVGINRFLHKRKLTPTEDQPVVRMNRDTYYSMIVVDVSKGAKITLPDIPEGKYMSLQPVTEDHRIQPMSYGPGTFELATHTGTHIYVIVRLDATFSEEEAARYQDQMSISAASDMMLSTEPVELESFERVENALKAKTPMLAKRDGILALRGGFTAPTDESRGLHELDKYQIMAAAGWGGAQWKDNIYEVSGSYPSDACHQATFDDPKNEAFWSFTVYDKAGFMFDDVANVSSDTATPNGDGTYTVSFGCGQGASNNLPTENESGEFTLAIRHYQPGELVRDEGYRLLPFVKRR</sequence>
<evidence type="ECO:0000259" key="2">
    <source>
        <dbReference type="Pfam" id="PF06742"/>
    </source>
</evidence>
<dbReference type="SUPFAM" id="SSF160935">
    <property type="entry name" value="VPA0735-like"/>
    <property type="match status" value="1"/>
</dbReference>
<evidence type="ECO:0000313" key="5">
    <source>
        <dbReference type="Proteomes" id="UP001143307"/>
    </source>
</evidence>
<dbReference type="Proteomes" id="UP001143307">
    <property type="component" value="Unassembled WGS sequence"/>
</dbReference>
<accession>A0ABT3SQ34</accession>
<feature type="signal peptide" evidence="1">
    <location>
        <begin position="1"/>
        <end position="24"/>
    </location>
</feature>